<protein>
    <submittedName>
        <fullName evidence="3">Rhodanese domain-containing protein</fullName>
    </submittedName>
</protein>
<dbReference type="WBParaSite" id="ACAC_0001183201-mRNA-1">
    <property type="protein sequence ID" value="ACAC_0001183201-mRNA-1"/>
    <property type="gene ID" value="ACAC_0001183201"/>
</dbReference>
<evidence type="ECO:0000313" key="3">
    <source>
        <dbReference type="WBParaSite" id="ACAC_0001183201-mRNA-1"/>
    </source>
</evidence>
<dbReference type="InterPro" id="IPR036873">
    <property type="entry name" value="Rhodanese-like_dom_sf"/>
</dbReference>
<organism evidence="2 3">
    <name type="scientific">Angiostrongylus cantonensis</name>
    <name type="common">Rat lungworm</name>
    <dbReference type="NCBI Taxonomy" id="6313"/>
    <lineage>
        <taxon>Eukaryota</taxon>
        <taxon>Metazoa</taxon>
        <taxon>Ecdysozoa</taxon>
        <taxon>Nematoda</taxon>
        <taxon>Chromadorea</taxon>
        <taxon>Rhabditida</taxon>
        <taxon>Rhabditina</taxon>
        <taxon>Rhabditomorpha</taxon>
        <taxon>Strongyloidea</taxon>
        <taxon>Metastrongylidae</taxon>
        <taxon>Angiostrongylus</taxon>
    </lineage>
</organism>
<name>A0A0K0DK31_ANGCA</name>
<keyword evidence="2" id="KW-1185">Reference proteome</keyword>
<reference evidence="3" key="2">
    <citation type="submission" date="2017-02" db="UniProtKB">
        <authorList>
            <consortium name="WormBaseParasite"/>
        </authorList>
    </citation>
    <scope>IDENTIFICATION</scope>
</reference>
<dbReference type="Proteomes" id="UP000035642">
    <property type="component" value="Unassembled WGS sequence"/>
</dbReference>
<dbReference type="Gene3D" id="3.40.250.10">
    <property type="entry name" value="Rhodanese-like domain"/>
    <property type="match status" value="1"/>
</dbReference>
<dbReference type="STRING" id="6313.A0A0K0DK31"/>
<proteinExistence type="predicted"/>
<evidence type="ECO:0000259" key="1">
    <source>
        <dbReference type="PROSITE" id="PS50206"/>
    </source>
</evidence>
<dbReference type="InterPro" id="IPR001763">
    <property type="entry name" value="Rhodanese-like_dom"/>
</dbReference>
<dbReference type="AlphaFoldDB" id="A0A0K0DK31"/>
<dbReference type="PROSITE" id="PS50206">
    <property type="entry name" value="RHODANESE_3"/>
    <property type="match status" value="1"/>
</dbReference>
<feature type="domain" description="Rhodanese" evidence="1">
    <location>
        <begin position="22"/>
        <end position="63"/>
    </location>
</feature>
<sequence length="107" mass="11837">MTVSVGAMEISAASLAAIVRNADATTLIVDCRCLAEFKQSHVRRALNPFYSKLLQRRLLEDKLFAASPPPPPPPPLTARQTHRSSVWAEYCSFYSLRTGPGSWSWSS</sequence>
<accession>A0A0K0DK31</accession>
<evidence type="ECO:0000313" key="2">
    <source>
        <dbReference type="Proteomes" id="UP000035642"/>
    </source>
</evidence>
<reference evidence="2" key="1">
    <citation type="submission" date="2012-09" db="EMBL/GenBank/DDBJ databases">
        <authorList>
            <person name="Martin A.A."/>
        </authorList>
    </citation>
    <scope>NUCLEOTIDE SEQUENCE</scope>
</reference>
<dbReference type="SUPFAM" id="SSF52821">
    <property type="entry name" value="Rhodanese/Cell cycle control phosphatase"/>
    <property type="match status" value="1"/>
</dbReference>